<dbReference type="InterPro" id="IPR038726">
    <property type="entry name" value="PDDEXK_AddAB-type"/>
</dbReference>
<dbReference type="GO" id="GO:0005524">
    <property type="term" value="F:ATP binding"/>
    <property type="evidence" value="ECO:0007669"/>
    <property type="project" value="UniProtKB-UniRule"/>
</dbReference>
<evidence type="ECO:0000256" key="3">
    <source>
        <dbReference type="ARBA" id="ARBA00022763"/>
    </source>
</evidence>
<dbReference type="SUPFAM" id="SSF52980">
    <property type="entry name" value="Restriction endonuclease-like"/>
    <property type="match status" value="1"/>
</dbReference>
<dbReference type="PROSITE" id="PS51198">
    <property type="entry name" value="UVRD_HELICASE_ATP_BIND"/>
    <property type="match status" value="1"/>
</dbReference>
<evidence type="ECO:0000259" key="15">
    <source>
        <dbReference type="PROSITE" id="PS51198"/>
    </source>
</evidence>
<organism evidence="17 18">
    <name type="scientific">Helcococcus ovis</name>
    <dbReference type="NCBI Taxonomy" id="72026"/>
    <lineage>
        <taxon>Bacteria</taxon>
        <taxon>Bacillati</taxon>
        <taxon>Bacillota</taxon>
        <taxon>Tissierellia</taxon>
        <taxon>Tissierellales</taxon>
        <taxon>Peptoniphilaceae</taxon>
        <taxon>Helcococcus</taxon>
    </lineage>
</organism>
<evidence type="ECO:0000256" key="5">
    <source>
        <dbReference type="ARBA" id="ARBA00022806"/>
    </source>
</evidence>
<dbReference type="GO" id="GO:0004527">
    <property type="term" value="F:exonuclease activity"/>
    <property type="evidence" value="ECO:0007669"/>
    <property type="project" value="UniProtKB-KW"/>
</dbReference>
<keyword evidence="5 14" id="KW-0347">Helicase</keyword>
<dbReference type="EMBL" id="SCFR01000022">
    <property type="protein sequence ID" value="TFF65280.1"/>
    <property type="molecule type" value="Genomic_DNA"/>
</dbReference>
<dbReference type="AlphaFoldDB" id="A0A4R9C226"/>
<dbReference type="InterPro" id="IPR011604">
    <property type="entry name" value="PDDEXK-like_dom_sf"/>
</dbReference>
<dbReference type="InterPro" id="IPR014016">
    <property type="entry name" value="UvrD-like_ATP-bd"/>
</dbReference>
<evidence type="ECO:0000256" key="10">
    <source>
        <dbReference type="ARBA" id="ARBA00023235"/>
    </source>
</evidence>
<evidence type="ECO:0000256" key="13">
    <source>
        <dbReference type="ARBA" id="ARBA00048988"/>
    </source>
</evidence>
<evidence type="ECO:0000256" key="11">
    <source>
        <dbReference type="ARBA" id="ARBA00034617"/>
    </source>
</evidence>
<keyword evidence="1" id="KW-0540">Nuclease</keyword>
<dbReference type="InterPro" id="IPR011335">
    <property type="entry name" value="Restrct_endonuc-II-like"/>
</dbReference>
<evidence type="ECO:0000256" key="8">
    <source>
        <dbReference type="ARBA" id="ARBA00023125"/>
    </source>
</evidence>
<dbReference type="RefSeq" id="WP_134744082.1">
    <property type="nucleotide sequence ID" value="NZ_JBFNFK010000017.1"/>
</dbReference>
<dbReference type="EC" id="5.6.2.4" evidence="12"/>
<dbReference type="Pfam" id="PF12705">
    <property type="entry name" value="PDDEXK_1"/>
    <property type="match status" value="1"/>
</dbReference>
<dbReference type="InterPro" id="IPR000212">
    <property type="entry name" value="DNA_helicase_UvrD/REP"/>
</dbReference>
<name>A0A4R9C226_9FIRM</name>
<dbReference type="PROSITE" id="PS51217">
    <property type="entry name" value="UVRD_HELICASE_CTER"/>
    <property type="match status" value="1"/>
</dbReference>
<comment type="caution">
    <text evidence="17">The sequence shown here is derived from an EMBL/GenBank/DDBJ whole genome shotgun (WGS) entry which is preliminary data.</text>
</comment>
<comment type="catalytic activity">
    <reaction evidence="13">
        <text>ATP + H2O = ADP + phosphate + H(+)</text>
        <dbReference type="Rhea" id="RHEA:13065"/>
        <dbReference type="ChEBI" id="CHEBI:15377"/>
        <dbReference type="ChEBI" id="CHEBI:15378"/>
        <dbReference type="ChEBI" id="CHEBI:30616"/>
        <dbReference type="ChEBI" id="CHEBI:43474"/>
        <dbReference type="ChEBI" id="CHEBI:456216"/>
        <dbReference type="EC" id="5.6.2.4"/>
    </reaction>
</comment>
<dbReference type="GO" id="GO:0033202">
    <property type="term" value="C:DNA helicase complex"/>
    <property type="evidence" value="ECO:0007669"/>
    <property type="project" value="TreeGrafter"/>
</dbReference>
<keyword evidence="6" id="KW-0269">Exonuclease</keyword>
<dbReference type="Gene3D" id="3.40.50.300">
    <property type="entry name" value="P-loop containing nucleotide triphosphate hydrolases"/>
    <property type="match status" value="4"/>
</dbReference>
<feature type="binding site" evidence="14">
    <location>
        <begin position="25"/>
        <end position="32"/>
    </location>
    <ligand>
        <name>ATP</name>
        <dbReference type="ChEBI" id="CHEBI:30616"/>
    </ligand>
</feature>
<feature type="domain" description="UvrD-like helicase ATP-binding" evidence="15">
    <location>
        <begin position="4"/>
        <end position="470"/>
    </location>
</feature>
<evidence type="ECO:0000256" key="7">
    <source>
        <dbReference type="ARBA" id="ARBA00022840"/>
    </source>
</evidence>
<evidence type="ECO:0000256" key="14">
    <source>
        <dbReference type="PROSITE-ProRule" id="PRU00560"/>
    </source>
</evidence>
<keyword evidence="2 14" id="KW-0547">Nucleotide-binding</keyword>
<dbReference type="GO" id="GO:0005829">
    <property type="term" value="C:cytosol"/>
    <property type="evidence" value="ECO:0007669"/>
    <property type="project" value="TreeGrafter"/>
</dbReference>
<dbReference type="InterPro" id="IPR027417">
    <property type="entry name" value="P-loop_NTPase"/>
</dbReference>
<dbReference type="PANTHER" id="PTHR11070">
    <property type="entry name" value="UVRD / RECB / PCRA DNA HELICASE FAMILY MEMBER"/>
    <property type="match status" value="1"/>
</dbReference>
<dbReference type="Proteomes" id="UP000297454">
    <property type="component" value="Unassembled WGS sequence"/>
</dbReference>
<proteinExistence type="predicted"/>
<evidence type="ECO:0000256" key="9">
    <source>
        <dbReference type="ARBA" id="ARBA00023204"/>
    </source>
</evidence>
<dbReference type="GO" id="GO:0043138">
    <property type="term" value="F:3'-5' DNA helicase activity"/>
    <property type="evidence" value="ECO:0007669"/>
    <property type="project" value="UniProtKB-EC"/>
</dbReference>
<evidence type="ECO:0000259" key="16">
    <source>
        <dbReference type="PROSITE" id="PS51217"/>
    </source>
</evidence>
<keyword evidence="7 14" id="KW-0067">ATP-binding</keyword>
<dbReference type="PANTHER" id="PTHR11070:SF48">
    <property type="entry name" value="ATP-DEPENDENT HELICASE_NUCLEASE SUBUNIT A"/>
    <property type="match status" value="1"/>
</dbReference>
<accession>A0A4R9C226</accession>
<evidence type="ECO:0000256" key="4">
    <source>
        <dbReference type="ARBA" id="ARBA00022801"/>
    </source>
</evidence>
<evidence type="ECO:0000256" key="2">
    <source>
        <dbReference type="ARBA" id="ARBA00022741"/>
    </source>
</evidence>
<dbReference type="InterPro" id="IPR014017">
    <property type="entry name" value="DNA_helicase_UvrD-like_C"/>
</dbReference>
<gene>
    <name evidence="17" type="ORF">EQF91_06290</name>
</gene>
<keyword evidence="18" id="KW-1185">Reference proteome</keyword>
<feature type="domain" description="UvrD-like helicase C-terminal" evidence="16">
    <location>
        <begin position="502"/>
        <end position="780"/>
    </location>
</feature>
<keyword evidence="8" id="KW-0238">DNA-binding</keyword>
<keyword evidence="10" id="KW-0413">Isomerase</keyword>
<keyword evidence="4 14" id="KW-0378">Hydrolase</keyword>
<dbReference type="Gene3D" id="3.90.320.10">
    <property type="match status" value="1"/>
</dbReference>
<keyword evidence="3" id="KW-0227">DNA damage</keyword>
<dbReference type="GO" id="GO:0003677">
    <property type="term" value="F:DNA binding"/>
    <property type="evidence" value="ECO:0007669"/>
    <property type="project" value="UniProtKB-KW"/>
</dbReference>
<evidence type="ECO:0000313" key="17">
    <source>
        <dbReference type="EMBL" id="TFF65280.1"/>
    </source>
</evidence>
<sequence>MSKIKYTPEQREGVFLRNKNIIISAQAGAGKTQVLGKRIIHLLEEKRIDIDKFLIVTFTNKAAAEMKDRIKKAISDRIKDVDSETKIFLKKQYNKTTNAQISTMHAFCIEVLRSYFYKLGINPAFKILTGSSLEVIKWQAMNEVFDDLYKTEDSQFYYLLDNFTRKYSDEYVKEVLFKLYTFINSQINPFEWFDYQIKKYHFKDFYENINEYNNRKKEMFLYYKTKIDELYVRYEKIYADIILYSKINNLTIYKENINSDNLEILIIKNTSDYQELQDSINKFSLEKMESITDKKCEKLGISIDDRDYLKNNINEYRNSFKKLISEIVLNVDEDIYYEDISKRNLEAMYMILEKFDDRFKLLKSKKSSLDFSDIEHLTIKLLDDEEVVDELRKKFEYIFFDEYQDSNQVQNYIVNKISRETNLFFVGDIKQSIYKFRLADPLIFKERYELYKKNTELNSAIDLKHNFRSERKLIYFNNFIFNNLMTEEMGDVNYDDESHRLTPGFDEYNDEKSNIEFTFIKKNKEELKEINVKKEYYNKNPEAIYVAGKIKELHERGIEYNEIAILARNSTIIPEICENLELLKIPFYSDSTKFSYNDVEMQIFIEILKAIDNDTDDITLLSALKSTMGNFTDEDLAIIRGNNKDNSFNYCFKNCLKDESFIKDYSDIAEKIKKYFSKINKYRKLEKNMTISQLAWYVLLDSGHMSYVLSKPYGDKIMDNIEIFIREISEFEKDSFQTLNSFINYIDKMIERKLVDRDPGAELSEEDNVVRIMTIHKSKGLEFNNVFLVSLNTKFNEEDLKSNIVLNDKFGISLKNNIKDENDIYTSLHYRKNCDLKRKELLSEEVRLLYVALTRATKSLYFVSSSSKDIIIDNDYKSLRTYSSWMYSILSKDKISGDYFDENKETDYFKGKNVSIKFNNENFVELIKKYNYLKAVDDSGEVNIGENKKIENEIDKLLKKLDITYDNSKINIPYKKTVTEISAKDKNTSSDFKDYEIICEQKQEVEIKGIMSNRPRFLLDDSQEKISSLEKGSLYHYIFEMLPIMENINIDEFLLNLVNNNYISKSEYNFVDKSIITDYVNSFLFKRLLNSKNVYKEKSFTMKYKEDIQNNSNIYLVDGQIDMYFEEDGELVIVDFKTNKKIDEEIYKTQLELYKQGLERATGKKVKEKIIYWIFHNEFSSI</sequence>
<dbReference type="Gene3D" id="1.10.486.10">
    <property type="entry name" value="PCRA, domain 4"/>
    <property type="match status" value="1"/>
</dbReference>
<evidence type="ECO:0000256" key="1">
    <source>
        <dbReference type="ARBA" id="ARBA00022722"/>
    </source>
</evidence>
<protein>
    <recommendedName>
        <fullName evidence="12">DNA 3'-5' helicase</fullName>
        <ecNumber evidence="12">5.6.2.4</ecNumber>
    </recommendedName>
</protein>
<evidence type="ECO:0000256" key="12">
    <source>
        <dbReference type="ARBA" id="ARBA00034808"/>
    </source>
</evidence>
<dbReference type="Pfam" id="PF00580">
    <property type="entry name" value="UvrD-helicase"/>
    <property type="match status" value="2"/>
</dbReference>
<dbReference type="GO" id="GO:0000725">
    <property type="term" value="P:recombinational repair"/>
    <property type="evidence" value="ECO:0007669"/>
    <property type="project" value="TreeGrafter"/>
</dbReference>
<dbReference type="SUPFAM" id="SSF52540">
    <property type="entry name" value="P-loop containing nucleoside triphosphate hydrolases"/>
    <property type="match status" value="1"/>
</dbReference>
<keyword evidence="9" id="KW-0234">DNA repair</keyword>
<reference evidence="17 18" key="1">
    <citation type="submission" date="2019-01" db="EMBL/GenBank/DDBJ databases">
        <title>Draft Genome Sequences of Helcococcus ovis Strains Isolated from the Uterus and Vagina of Dairy Cows with Metritis.</title>
        <authorList>
            <person name="Cunha F."/>
            <person name="Jeon S.J."/>
            <person name="Kutzer P."/>
            <person name="Galvao K.N."/>
        </authorList>
    </citation>
    <scope>NUCLEOTIDE SEQUENCE [LARGE SCALE GENOMIC DNA]</scope>
    <source>
        <strain evidence="17 18">KG-37</strain>
    </source>
</reference>
<dbReference type="Pfam" id="PF13361">
    <property type="entry name" value="UvrD_C"/>
    <property type="match status" value="1"/>
</dbReference>
<comment type="catalytic activity">
    <reaction evidence="11">
        <text>Couples ATP hydrolysis with the unwinding of duplex DNA by translocating in the 3'-5' direction.</text>
        <dbReference type="EC" id="5.6.2.4"/>
    </reaction>
</comment>
<evidence type="ECO:0000313" key="18">
    <source>
        <dbReference type="Proteomes" id="UP000297454"/>
    </source>
</evidence>
<evidence type="ECO:0000256" key="6">
    <source>
        <dbReference type="ARBA" id="ARBA00022839"/>
    </source>
</evidence>